<dbReference type="STRING" id="578455.G2RI94"/>
<feature type="compositionally biased region" description="Low complexity" evidence="1">
    <location>
        <begin position="175"/>
        <end position="188"/>
    </location>
</feature>
<evidence type="ECO:0008006" key="4">
    <source>
        <dbReference type="Google" id="ProtNLM"/>
    </source>
</evidence>
<feature type="compositionally biased region" description="Low complexity" evidence="1">
    <location>
        <begin position="110"/>
        <end position="132"/>
    </location>
</feature>
<gene>
    <name evidence="2" type="ORF">THITE_2124077</name>
</gene>
<protein>
    <recommendedName>
        <fullName evidence="4">Myb-like domain-containing protein</fullName>
    </recommendedName>
</protein>
<dbReference type="OrthoDB" id="4525115at2759"/>
<feature type="compositionally biased region" description="Basic and acidic residues" evidence="1">
    <location>
        <begin position="224"/>
        <end position="233"/>
    </location>
</feature>
<dbReference type="GeneID" id="11522128"/>
<dbReference type="Proteomes" id="UP000008181">
    <property type="component" value="Chromosome 6"/>
</dbReference>
<keyword evidence="3" id="KW-1185">Reference proteome</keyword>
<accession>G2RI94</accession>
<dbReference type="eggNOG" id="ENOG502QQEE">
    <property type="taxonomic scope" value="Eukaryota"/>
</dbReference>
<feature type="region of interest" description="Disordered" evidence="1">
    <location>
        <begin position="57"/>
        <end position="269"/>
    </location>
</feature>
<dbReference type="AlphaFoldDB" id="G2RI94"/>
<evidence type="ECO:0000313" key="3">
    <source>
        <dbReference type="Proteomes" id="UP000008181"/>
    </source>
</evidence>
<dbReference type="RefSeq" id="XP_003657892.1">
    <property type="nucleotide sequence ID" value="XM_003657844.1"/>
</dbReference>
<reference evidence="2 3" key="1">
    <citation type="journal article" date="2011" name="Nat. Biotechnol.">
        <title>Comparative genomic analysis of the thermophilic biomass-degrading fungi Myceliophthora thermophila and Thielavia terrestris.</title>
        <authorList>
            <person name="Berka R.M."/>
            <person name="Grigoriev I.V."/>
            <person name="Otillar R."/>
            <person name="Salamov A."/>
            <person name="Grimwood J."/>
            <person name="Reid I."/>
            <person name="Ishmael N."/>
            <person name="John T."/>
            <person name="Darmond C."/>
            <person name="Moisan M.-C."/>
            <person name="Henrissat B."/>
            <person name="Coutinho P.M."/>
            <person name="Lombard V."/>
            <person name="Natvig D.O."/>
            <person name="Lindquist E."/>
            <person name="Schmutz J."/>
            <person name="Lucas S."/>
            <person name="Harris P."/>
            <person name="Powlowski J."/>
            <person name="Bellemare A."/>
            <person name="Taylor D."/>
            <person name="Butler G."/>
            <person name="de Vries R.P."/>
            <person name="Allijn I.E."/>
            <person name="van den Brink J."/>
            <person name="Ushinsky S."/>
            <person name="Storms R."/>
            <person name="Powell A.J."/>
            <person name="Paulsen I.T."/>
            <person name="Elbourne L.D.H."/>
            <person name="Baker S.E."/>
            <person name="Magnuson J."/>
            <person name="LaBoissiere S."/>
            <person name="Clutterbuck A.J."/>
            <person name="Martinez D."/>
            <person name="Wogulis M."/>
            <person name="de Leon A.L."/>
            <person name="Rey M.W."/>
            <person name="Tsang A."/>
        </authorList>
    </citation>
    <scope>NUCLEOTIDE SEQUENCE [LARGE SCALE GENOMIC DNA]</scope>
    <source>
        <strain evidence="3">ATCC 38088 / NRRL 8126</strain>
    </source>
</reference>
<sequence>MNKNWNDKADKDLFFTILSVKNIGVISGSEWVTIGNHMRSLGYGFTNEGCRQHFQGLRRAQQKNENSAQNDNPRKIDPTLNPITRRPGPGRGRPRKQAAGATAAPPPGAQPVGAEPGAPVAAPVGIPGAQPASGMPPAGPMQPQFAAEPGVSAAPPVTVSPAPGAPGNPAMQSMPAAPGVPVAQGQPQPGAPVPSPRVAPQAQMTAPDGLAVDPSLVNEPTEEPAAKRQRLNDSQDPSLDDEAVLNALASHNNTPTPGEYATEYSYGDA</sequence>
<organism evidence="2 3">
    <name type="scientific">Thermothielavioides terrestris (strain ATCC 38088 / NRRL 8126)</name>
    <name type="common">Thielavia terrestris</name>
    <dbReference type="NCBI Taxonomy" id="578455"/>
    <lineage>
        <taxon>Eukaryota</taxon>
        <taxon>Fungi</taxon>
        <taxon>Dikarya</taxon>
        <taxon>Ascomycota</taxon>
        <taxon>Pezizomycotina</taxon>
        <taxon>Sordariomycetes</taxon>
        <taxon>Sordariomycetidae</taxon>
        <taxon>Sordariales</taxon>
        <taxon>Chaetomiaceae</taxon>
        <taxon>Thermothielavioides</taxon>
        <taxon>Thermothielavioides terrestris</taxon>
    </lineage>
</organism>
<proteinExistence type="predicted"/>
<feature type="compositionally biased region" description="Low complexity" evidence="1">
    <location>
        <begin position="149"/>
        <end position="167"/>
    </location>
</feature>
<name>G2RI94_THETT</name>
<evidence type="ECO:0000256" key="1">
    <source>
        <dbReference type="SAM" id="MobiDB-lite"/>
    </source>
</evidence>
<dbReference type="EMBL" id="CP003014">
    <property type="protein sequence ID" value="AEO71556.1"/>
    <property type="molecule type" value="Genomic_DNA"/>
</dbReference>
<dbReference type="KEGG" id="ttt:THITE_2124077"/>
<evidence type="ECO:0000313" key="2">
    <source>
        <dbReference type="EMBL" id="AEO71556.1"/>
    </source>
</evidence>
<dbReference type="HOGENOM" id="CLU_041447_0_0_1"/>